<proteinExistence type="inferred from homology"/>
<name>A0A485LPR7_9STRA</name>
<reference evidence="5" key="2">
    <citation type="submission" date="2019-06" db="EMBL/GenBank/DDBJ databases">
        <title>Genomics analysis of Aphanomyces spp. identifies a new class of oomycete effector associated with host adaptation.</title>
        <authorList>
            <person name="Gaulin E."/>
        </authorList>
    </citation>
    <scope>NUCLEOTIDE SEQUENCE</scope>
    <source>
        <strain evidence="5">CBS 578.67</strain>
    </source>
</reference>
<dbReference type="OrthoDB" id="16092at2759"/>
<protein>
    <submittedName>
        <fullName evidence="6">Aste57867_24196 protein</fullName>
    </submittedName>
</protein>
<dbReference type="Proteomes" id="UP000332933">
    <property type="component" value="Unassembled WGS sequence"/>
</dbReference>
<evidence type="ECO:0000256" key="2">
    <source>
        <dbReference type="ARBA" id="ARBA00023054"/>
    </source>
</evidence>
<dbReference type="PANTHER" id="PTHR16441:SF0">
    <property type="entry name" value="COILED-COIL DOMAIN-CONTAINING PROTEIN 93"/>
    <property type="match status" value="1"/>
</dbReference>
<dbReference type="InterPro" id="IPR039116">
    <property type="entry name" value="CCDC93"/>
</dbReference>
<dbReference type="PANTHER" id="PTHR16441">
    <property type="entry name" value="FIDIPIDINE"/>
    <property type="match status" value="1"/>
</dbReference>
<evidence type="ECO:0000313" key="7">
    <source>
        <dbReference type="Proteomes" id="UP000332933"/>
    </source>
</evidence>
<dbReference type="EMBL" id="CAADRA010007395">
    <property type="protein sequence ID" value="VFU00838.1"/>
    <property type="molecule type" value="Genomic_DNA"/>
</dbReference>
<accession>A0A485LPR7</accession>
<evidence type="ECO:0000313" key="5">
    <source>
        <dbReference type="EMBL" id="KAF0683771.1"/>
    </source>
</evidence>
<evidence type="ECO:0000313" key="6">
    <source>
        <dbReference type="EMBL" id="VFU00838.1"/>
    </source>
</evidence>
<dbReference type="InterPro" id="IPR019159">
    <property type="entry name" value="CCDC93_CC"/>
</dbReference>
<dbReference type="AlphaFoldDB" id="A0A485LPR7"/>
<evidence type="ECO:0000256" key="1">
    <source>
        <dbReference type="ARBA" id="ARBA00007219"/>
    </source>
</evidence>
<comment type="similarity">
    <text evidence="1">Belongs to the CCDC93 family.</text>
</comment>
<dbReference type="Pfam" id="PF09762">
    <property type="entry name" value="CCDC93_CC"/>
    <property type="match status" value="1"/>
</dbReference>
<reference evidence="6 7" key="1">
    <citation type="submission" date="2019-03" db="EMBL/GenBank/DDBJ databases">
        <authorList>
            <person name="Gaulin E."/>
            <person name="Dumas B."/>
        </authorList>
    </citation>
    <scope>NUCLEOTIDE SEQUENCE [LARGE SCALE GENOMIC DNA]</scope>
    <source>
        <strain evidence="6">CBS 568.67</strain>
    </source>
</reference>
<organism evidence="6 7">
    <name type="scientific">Aphanomyces stellatus</name>
    <dbReference type="NCBI Taxonomy" id="120398"/>
    <lineage>
        <taxon>Eukaryota</taxon>
        <taxon>Sar</taxon>
        <taxon>Stramenopiles</taxon>
        <taxon>Oomycota</taxon>
        <taxon>Saprolegniomycetes</taxon>
        <taxon>Saprolegniales</taxon>
        <taxon>Verrucalvaceae</taxon>
        <taxon>Aphanomyces</taxon>
    </lineage>
</organism>
<sequence length="653" mass="73036">MANNVGAPAASESSEHDALGQECVEMLVQHGYHRASLADIPIYERVVGGLVFCLQSEELTSVDCDILFRPVATVKERVRVAEAICQSFNTALLSYTKMNRDTTSAFTLSVHELQGANYAKLKQVVAWLVQHTQVKLHTRVQKAIETQWHAILPPTSRVPPSRGSTPLYRVVRQSMLQEAMPRALSEQARIQRCLLEYGEKLGAVAIAATSSAEDVASSPGAPSPGKNLLRDIATQAMKVQQRAEVAASSGPAAADLDDFDRRYKDAEKAAHVAEQKALMEQKRTEDELLKHAAPATDVCKWSHAPVNVTTLQAATLAYDTTSKDLRQRLSHQDASTFGALAEMRKVTRDRSTLVQKIQAQTALVEKAKHEYAIVEGETKRLEALEHASHQQFESIERKQEHIEMLEAAHTRTDADDLLKLRGLIALHTNLKLQESQFKTACKEQLVALQKRVQDLPVDTRFDDGTGDVAQVEAKQARMAAKRNEMKRALAKEAQGILAAMRLIDDIPSRSELIQYEKRFIELYEEVALTLDETRKYYSIYNTQETTYQFLEKEVALIDSINDNFQVALESKEASDIFFNQMHGIIANVRDNVTKQQGTVQARQLAVDTLDSKYQLLLEKQQAYVSAIRDFQKECEKNTKLTAHLESLRTPAAT</sequence>
<dbReference type="EMBL" id="VJMH01007369">
    <property type="protein sequence ID" value="KAF0683771.1"/>
    <property type="molecule type" value="Genomic_DNA"/>
</dbReference>
<evidence type="ECO:0000259" key="4">
    <source>
        <dbReference type="Pfam" id="PF21673"/>
    </source>
</evidence>
<feature type="domain" description="CCDC93 coiled-coil" evidence="3">
    <location>
        <begin position="169"/>
        <end position="642"/>
    </location>
</feature>
<keyword evidence="7" id="KW-1185">Reference proteome</keyword>
<dbReference type="Pfam" id="PF21673">
    <property type="entry name" value="CCDC93_N"/>
    <property type="match status" value="1"/>
</dbReference>
<feature type="domain" description="CCDC93 N-terminal" evidence="4">
    <location>
        <begin position="19"/>
        <end position="131"/>
    </location>
</feature>
<dbReference type="GO" id="GO:0006893">
    <property type="term" value="P:Golgi to plasma membrane transport"/>
    <property type="evidence" value="ECO:0007669"/>
    <property type="project" value="TreeGrafter"/>
</dbReference>
<keyword evidence="2" id="KW-0175">Coiled coil</keyword>
<dbReference type="InterPro" id="IPR048747">
    <property type="entry name" value="CCDC93_N"/>
</dbReference>
<evidence type="ECO:0000259" key="3">
    <source>
        <dbReference type="Pfam" id="PF09762"/>
    </source>
</evidence>
<gene>
    <name evidence="6" type="primary">Aste57867_24196</name>
    <name evidence="5" type="ORF">As57867_024122</name>
    <name evidence="6" type="ORF">ASTE57867_24196</name>
</gene>